<keyword evidence="3" id="KW-1185">Reference proteome</keyword>
<feature type="compositionally biased region" description="Basic residues" evidence="1">
    <location>
        <begin position="1"/>
        <end position="10"/>
    </location>
</feature>
<gene>
    <name evidence="2" type="ORF">ANCCEY_02873</name>
</gene>
<sequence>MEAPRHRMAPRKQDETTGTTTDMMGRRDTGNLESFLRKDIPEQGKPKKDAVKLCRWDARSGFRLFGLFNDNPPTPDHLQPQQSQTTDKNSSRSGH</sequence>
<evidence type="ECO:0000313" key="3">
    <source>
        <dbReference type="Proteomes" id="UP000054495"/>
    </source>
</evidence>
<feature type="region of interest" description="Disordered" evidence="1">
    <location>
        <begin position="1"/>
        <end position="51"/>
    </location>
</feature>
<accession>A0A0D6M1S4</accession>
<feature type="region of interest" description="Disordered" evidence="1">
    <location>
        <begin position="66"/>
        <end position="95"/>
    </location>
</feature>
<feature type="compositionally biased region" description="Polar residues" evidence="1">
    <location>
        <begin position="79"/>
        <end position="95"/>
    </location>
</feature>
<proteinExistence type="predicted"/>
<name>A0A0D6M1S4_9BILA</name>
<evidence type="ECO:0000313" key="2">
    <source>
        <dbReference type="EMBL" id="EPB78024.1"/>
    </source>
</evidence>
<reference evidence="2 3" key="1">
    <citation type="submission" date="2013-05" db="EMBL/GenBank/DDBJ databases">
        <title>Draft genome of the parasitic nematode Anyclostoma ceylanicum.</title>
        <authorList>
            <person name="Mitreva M."/>
        </authorList>
    </citation>
    <scope>NUCLEOTIDE SEQUENCE [LARGE SCALE GENOMIC DNA]</scope>
</reference>
<protein>
    <submittedName>
        <fullName evidence="2">Uncharacterized protein</fullName>
    </submittedName>
</protein>
<organism evidence="2 3">
    <name type="scientific">Ancylostoma ceylanicum</name>
    <dbReference type="NCBI Taxonomy" id="53326"/>
    <lineage>
        <taxon>Eukaryota</taxon>
        <taxon>Metazoa</taxon>
        <taxon>Ecdysozoa</taxon>
        <taxon>Nematoda</taxon>
        <taxon>Chromadorea</taxon>
        <taxon>Rhabditida</taxon>
        <taxon>Rhabditina</taxon>
        <taxon>Rhabditomorpha</taxon>
        <taxon>Strongyloidea</taxon>
        <taxon>Ancylostomatidae</taxon>
        <taxon>Ancylostomatinae</taxon>
        <taxon>Ancylostoma</taxon>
    </lineage>
</organism>
<dbReference type="AlphaFoldDB" id="A0A0D6M1S4"/>
<dbReference type="Proteomes" id="UP000054495">
    <property type="component" value="Unassembled WGS sequence"/>
</dbReference>
<feature type="compositionally biased region" description="Basic and acidic residues" evidence="1">
    <location>
        <begin position="24"/>
        <end position="51"/>
    </location>
</feature>
<dbReference type="EMBL" id="KE124822">
    <property type="protein sequence ID" value="EPB78024.1"/>
    <property type="molecule type" value="Genomic_DNA"/>
</dbReference>
<evidence type="ECO:0000256" key="1">
    <source>
        <dbReference type="SAM" id="MobiDB-lite"/>
    </source>
</evidence>